<reference evidence="2 3" key="1">
    <citation type="submission" date="2014-07" db="EMBL/GenBank/DDBJ databases">
        <authorList>
            <person name="Sibley D."/>
            <person name="Venepally P."/>
            <person name="Karamycheva S."/>
            <person name="Hadjithomas M."/>
            <person name="Khan A."/>
            <person name="Brunk B."/>
            <person name="Roos D."/>
            <person name="Caler E."/>
            <person name="Lorenzi H."/>
        </authorList>
    </citation>
    <scope>NUCLEOTIDE SEQUENCE [LARGE SCALE GENOMIC DNA]</scope>
    <source>
        <strain evidence="2 3">FOU</strain>
    </source>
</reference>
<protein>
    <submittedName>
        <fullName evidence="2">Putative gamma-glutamyl phosphate reductase</fullName>
        <ecNumber evidence="2">1.2.1.41</ecNumber>
    </submittedName>
</protein>
<evidence type="ECO:0000313" key="3">
    <source>
        <dbReference type="Proteomes" id="UP000028838"/>
    </source>
</evidence>
<feature type="compositionally biased region" description="Basic and acidic residues" evidence="1">
    <location>
        <begin position="17"/>
        <end position="32"/>
    </location>
</feature>
<dbReference type="VEuPathDB" id="ToxoDB:TGFOU_270550A"/>
<comment type="caution">
    <text evidence="2">The sequence shown here is derived from an EMBL/GenBank/DDBJ whole genome shotgun (WGS) entry which is preliminary data.</text>
</comment>
<proteinExistence type="predicted"/>
<accession>A0A086LCL0</accession>
<dbReference type="EMBL" id="AEYH02000579">
    <property type="protein sequence ID" value="KFG54378.1"/>
    <property type="molecule type" value="Genomic_DNA"/>
</dbReference>
<keyword evidence="2" id="KW-0560">Oxidoreductase</keyword>
<dbReference type="GO" id="GO:0004350">
    <property type="term" value="F:glutamate-5-semialdehyde dehydrogenase activity"/>
    <property type="evidence" value="ECO:0007669"/>
    <property type="project" value="UniProtKB-EC"/>
</dbReference>
<dbReference type="AlphaFoldDB" id="A0A086LCL0"/>
<feature type="non-terminal residue" evidence="2">
    <location>
        <position position="96"/>
    </location>
</feature>
<dbReference type="EC" id="1.2.1.41" evidence="2"/>
<dbReference type="Gene3D" id="3.40.605.10">
    <property type="entry name" value="Aldehyde Dehydrogenase, Chain A, domain 1"/>
    <property type="match status" value="1"/>
</dbReference>
<evidence type="ECO:0000256" key="1">
    <source>
        <dbReference type="SAM" id="MobiDB-lite"/>
    </source>
</evidence>
<feature type="region of interest" description="Disordered" evidence="1">
    <location>
        <begin position="1"/>
        <end position="45"/>
    </location>
</feature>
<evidence type="ECO:0000313" key="2">
    <source>
        <dbReference type="EMBL" id="KFG54378.1"/>
    </source>
</evidence>
<dbReference type="InterPro" id="IPR016161">
    <property type="entry name" value="Ald_DH/histidinol_DH"/>
</dbReference>
<dbReference type="SUPFAM" id="SSF53720">
    <property type="entry name" value="ALDH-like"/>
    <property type="match status" value="1"/>
</dbReference>
<dbReference type="InterPro" id="IPR016162">
    <property type="entry name" value="Ald_DH_N"/>
</dbReference>
<sequence>MSLQGMNVVESGTLAPEEAKKMQNDSEDKIDGPDVSTQNGESKPGSVRLMAQLARAASRLLQTSTLEERNAALQAYKDGLVHFREEIEAANQRELE</sequence>
<name>A0A086LCL0_TOXGO</name>
<organism evidence="2 3">
    <name type="scientific">Toxoplasma gondii FOU</name>
    <dbReference type="NCBI Taxonomy" id="943167"/>
    <lineage>
        <taxon>Eukaryota</taxon>
        <taxon>Sar</taxon>
        <taxon>Alveolata</taxon>
        <taxon>Apicomplexa</taxon>
        <taxon>Conoidasida</taxon>
        <taxon>Coccidia</taxon>
        <taxon>Eucoccidiorida</taxon>
        <taxon>Eimeriorina</taxon>
        <taxon>Sarcocystidae</taxon>
        <taxon>Toxoplasma</taxon>
    </lineage>
</organism>
<gene>
    <name evidence="2" type="ORF">TGFOU_270550A</name>
</gene>
<dbReference type="Proteomes" id="UP000028838">
    <property type="component" value="Unassembled WGS sequence"/>
</dbReference>